<keyword evidence="1 3" id="KW-0378">Hydrolase</keyword>
<keyword evidence="1" id="KW-0255">Endonuclease</keyword>
<dbReference type="Pfam" id="PF04556">
    <property type="entry name" value="DpnII"/>
    <property type="match status" value="1"/>
</dbReference>
<comment type="function">
    <text evidence="1">A P subtype restriction enzyme that recognizes the double-stranded unmethylated sequence 5'-GATC-3'.</text>
</comment>
<gene>
    <name evidence="3" type="ORF">HNP76_002142</name>
</gene>
<dbReference type="PIRSF" id="PIRSF016080">
    <property type="entry name" value="Restrict_endonuc_II_DpmII"/>
    <property type="match status" value="1"/>
</dbReference>
<sequence>MDIQDKVNVFLDSLLPTNRTYDYFVCWNNVFLQEFDIELCSINSLINIKDDALFRNTFDKLLDKTPSVISVFPYLIALSKNERDGLLKKGEPLEIIKDKKKIEETDSFYFDEKHYEDVKKSKEKYYAFFCQMGLKTLFQKSIKNSTHDYIIGVLVGLDSNGRKNRGGTFFEQLCEGPIIEICNKYGLRFVKQKSISIIKKYGCIVPEGYGRKKADFIVINESISKAMNIEVNFYNGTGSKPEEIIDAYIHRANSFRNSGNAFTLITDGASCWNNAKPQIERGFSEINNIINYSMLLHNGLEDIIKHELLSLRS</sequence>
<comment type="similarity">
    <text evidence="1">Belongs to the DpnII type II restriction endonuclease family.</text>
</comment>
<dbReference type="RefSeq" id="WP_184660313.1">
    <property type="nucleotide sequence ID" value="NZ_CP031518.1"/>
</dbReference>
<organism evidence="3 4">
    <name type="scientific">Treponema ruminis</name>
    <dbReference type="NCBI Taxonomy" id="744515"/>
    <lineage>
        <taxon>Bacteria</taxon>
        <taxon>Pseudomonadati</taxon>
        <taxon>Spirochaetota</taxon>
        <taxon>Spirochaetia</taxon>
        <taxon>Spirochaetales</taxon>
        <taxon>Treponemataceae</taxon>
        <taxon>Treponema</taxon>
    </lineage>
</organism>
<keyword evidence="4" id="KW-1185">Reference proteome</keyword>
<comment type="caution">
    <text evidence="3">The sequence shown here is derived from an EMBL/GenBank/DDBJ whole genome shotgun (WGS) entry which is preliminary data.</text>
</comment>
<keyword evidence="1" id="KW-0680">Restriction system</keyword>
<evidence type="ECO:0000259" key="2">
    <source>
        <dbReference type="Pfam" id="PF04556"/>
    </source>
</evidence>
<dbReference type="GO" id="GO:0009036">
    <property type="term" value="F:type II site-specific deoxyribonuclease activity"/>
    <property type="evidence" value="ECO:0007669"/>
    <property type="project" value="UniProtKB-UniRule"/>
</dbReference>
<evidence type="ECO:0000313" key="4">
    <source>
        <dbReference type="Proteomes" id="UP000518887"/>
    </source>
</evidence>
<dbReference type="InterPro" id="IPR007637">
    <property type="entry name" value="Restrct_endonuc_II_DpnII-like"/>
</dbReference>
<dbReference type="Proteomes" id="UP000518887">
    <property type="component" value="Unassembled WGS sequence"/>
</dbReference>
<dbReference type="GO" id="GO:0003677">
    <property type="term" value="F:DNA binding"/>
    <property type="evidence" value="ECO:0007669"/>
    <property type="project" value="UniProtKB-UniRule"/>
</dbReference>
<comment type="catalytic activity">
    <reaction evidence="1">
        <text>Endonucleolytic cleavage of DNA to give specific double-stranded fragments with terminal 5'-phosphates.</text>
        <dbReference type="EC" id="3.1.21.4"/>
    </reaction>
</comment>
<reference evidence="3 4" key="1">
    <citation type="submission" date="2020-08" db="EMBL/GenBank/DDBJ databases">
        <title>Genomic Encyclopedia of Type Strains, Phase IV (KMG-IV): sequencing the most valuable type-strain genomes for metagenomic binning, comparative biology and taxonomic classification.</title>
        <authorList>
            <person name="Goeker M."/>
        </authorList>
    </citation>
    <scope>NUCLEOTIDE SEQUENCE [LARGE SCALE GENOMIC DNA]</scope>
    <source>
        <strain evidence="3 4">DSM 103462</strain>
    </source>
</reference>
<evidence type="ECO:0000313" key="3">
    <source>
        <dbReference type="EMBL" id="MBB5226761.1"/>
    </source>
</evidence>
<keyword evidence="1" id="KW-0540">Nuclease</keyword>
<dbReference type="EC" id="3.1.21.4" evidence="1"/>
<feature type="domain" description="Restriction endonuclease type II DpnII-like" evidence="2">
    <location>
        <begin position="7"/>
        <end position="300"/>
    </location>
</feature>
<name>A0A7W8GAN2_9SPIR</name>
<proteinExistence type="inferred from homology"/>
<dbReference type="GO" id="GO:0009307">
    <property type="term" value="P:DNA restriction-modification system"/>
    <property type="evidence" value="ECO:0007669"/>
    <property type="project" value="UniProtKB-UniRule"/>
</dbReference>
<dbReference type="EMBL" id="JACHFQ010000006">
    <property type="protein sequence ID" value="MBB5226761.1"/>
    <property type="molecule type" value="Genomic_DNA"/>
</dbReference>
<protein>
    <recommendedName>
        <fullName evidence="1">Type-2 restriction enzyme</fullName>
        <ecNumber evidence="1">3.1.21.4</ecNumber>
    </recommendedName>
</protein>
<dbReference type="AlphaFoldDB" id="A0A7W8GAN2"/>
<dbReference type="InterPro" id="IPR021191">
    <property type="entry name" value="Restrct_endonuc_II_DpnII"/>
</dbReference>
<accession>A0A7W8GAN2</accession>
<evidence type="ECO:0000256" key="1">
    <source>
        <dbReference type="PIRNR" id="PIRNR016080"/>
    </source>
</evidence>